<protein>
    <submittedName>
        <fullName evidence="1">DNA-binding protein</fullName>
    </submittedName>
</protein>
<evidence type="ECO:0000313" key="1">
    <source>
        <dbReference type="EMBL" id="PKY69972.1"/>
    </source>
</evidence>
<dbReference type="Gene3D" id="2.40.50.140">
    <property type="entry name" value="Nucleic acid-binding proteins"/>
    <property type="match status" value="1"/>
</dbReference>
<dbReference type="InterPro" id="IPR012340">
    <property type="entry name" value="NA-bd_OB-fold"/>
</dbReference>
<comment type="caution">
    <text evidence="1">The sequence shown here is derived from an EMBL/GenBank/DDBJ whole genome shotgun (WGS) entry which is preliminary data.</text>
</comment>
<dbReference type="EMBL" id="PKGO01000007">
    <property type="protein sequence ID" value="PKY69972.1"/>
    <property type="molecule type" value="Genomic_DNA"/>
</dbReference>
<name>A0A2I1IFT7_9MICO</name>
<dbReference type="AlphaFoldDB" id="A0A2I1IFT7"/>
<sequence length="118" mass="12502">MPKSADSGTRAARVAELPRQARACVPISEVEDRDTASVAGTIRSITRSAHGANPTFDCVVADDTGEVRVRFLGVREISGLLPGRPVAVHGKFCLLGGEMVTLCPAYTLLRGRPSTALR</sequence>
<dbReference type="Proteomes" id="UP000242755">
    <property type="component" value="Unassembled WGS sequence"/>
</dbReference>
<organism evidence="1 2">
    <name type="scientific">Brevibacterium ravenspurgense</name>
    <dbReference type="NCBI Taxonomy" id="479117"/>
    <lineage>
        <taxon>Bacteria</taxon>
        <taxon>Bacillati</taxon>
        <taxon>Actinomycetota</taxon>
        <taxon>Actinomycetes</taxon>
        <taxon>Micrococcales</taxon>
        <taxon>Brevibacteriaceae</taxon>
        <taxon>Brevibacterium</taxon>
    </lineage>
</organism>
<reference evidence="1 2" key="1">
    <citation type="submission" date="2017-12" db="EMBL/GenBank/DDBJ databases">
        <title>Phylogenetic diversity of female urinary microbiome.</title>
        <authorList>
            <person name="Thomas-White K."/>
            <person name="Wolfe A.J."/>
        </authorList>
    </citation>
    <scope>NUCLEOTIDE SEQUENCE [LARGE SCALE GENOMIC DNA]</scope>
    <source>
        <strain evidence="1 2">UMB0426</strain>
    </source>
</reference>
<evidence type="ECO:0000313" key="2">
    <source>
        <dbReference type="Proteomes" id="UP000242755"/>
    </source>
</evidence>
<accession>A0A2I1IFT7</accession>
<dbReference type="STRING" id="1176165.GCA_001584405_01278"/>
<gene>
    <name evidence="1" type="ORF">CYJ40_07835</name>
</gene>
<dbReference type="SUPFAM" id="SSF50249">
    <property type="entry name" value="Nucleic acid-binding proteins"/>
    <property type="match status" value="1"/>
</dbReference>
<proteinExistence type="predicted"/>
<dbReference type="RefSeq" id="WP_101672667.1">
    <property type="nucleotide sequence ID" value="NZ_PKGO01000007.1"/>
</dbReference>
<dbReference type="GO" id="GO:0003677">
    <property type="term" value="F:DNA binding"/>
    <property type="evidence" value="ECO:0007669"/>
    <property type="project" value="UniProtKB-KW"/>
</dbReference>
<keyword evidence="1" id="KW-0238">DNA-binding</keyword>